<accession>A0A3S1AZ29</accession>
<dbReference type="InterPro" id="IPR002477">
    <property type="entry name" value="Peptidoglycan-bd-like"/>
</dbReference>
<dbReference type="Pfam" id="PF01471">
    <property type="entry name" value="PG_binding_1"/>
    <property type="match status" value="1"/>
</dbReference>
<reference evidence="2" key="2">
    <citation type="journal article" date="2019" name="Genome Biol. Evol.">
        <title>Day and night: Metabolic profiles and evolutionary relationships of six axenic non-marine cyanobacteria.</title>
        <authorList>
            <person name="Will S.E."/>
            <person name="Henke P."/>
            <person name="Boedeker C."/>
            <person name="Huang S."/>
            <person name="Brinkmann H."/>
            <person name="Rohde M."/>
            <person name="Jarek M."/>
            <person name="Friedl T."/>
            <person name="Seufert S."/>
            <person name="Schumacher M."/>
            <person name="Overmann J."/>
            <person name="Neumann-Schaal M."/>
            <person name="Petersen J."/>
        </authorList>
    </citation>
    <scope>NUCLEOTIDE SEQUENCE [LARGE SCALE GENOMIC DNA]</scope>
    <source>
        <strain evidence="2">PCC 7102</strain>
    </source>
</reference>
<protein>
    <recommendedName>
        <fullName evidence="1">Peptidoglycan binding-like domain-containing protein</fullName>
    </recommendedName>
</protein>
<dbReference type="SUPFAM" id="SSF47090">
    <property type="entry name" value="PGBD-like"/>
    <property type="match status" value="1"/>
</dbReference>
<feature type="domain" description="Peptidoglycan binding-like" evidence="1">
    <location>
        <begin position="25"/>
        <end position="81"/>
    </location>
</feature>
<reference evidence="2" key="1">
    <citation type="submission" date="2018-12" db="EMBL/GenBank/DDBJ databases">
        <authorList>
            <person name="Will S."/>
            <person name="Neumann-Schaal M."/>
            <person name="Henke P."/>
        </authorList>
    </citation>
    <scope>NUCLEOTIDE SEQUENCE</scope>
    <source>
        <strain evidence="2">PCC 7102</strain>
    </source>
</reference>
<dbReference type="Proteomes" id="UP000271624">
    <property type="component" value="Unassembled WGS sequence"/>
</dbReference>
<dbReference type="OrthoDB" id="515125at2"/>
<dbReference type="EMBL" id="RSCL01000018">
    <property type="protein sequence ID" value="RUT01737.1"/>
    <property type="molecule type" value="Genomic_DNA"/>
</dbReference>
<sequence length="90" mass="10147">MLVQTQSVKLVNTTDMPVLELGACGEAVKFLQVLLVAYGFLTRDFVSDEFNGRTELSVKNFQTVHRLYVDGIVGSQTWQKLAELATEHHY</sequence>
<comment type="caution">
    <text evidence="2">The sequence shown here is derived from an EMBL/GenBank/DDBJ whole genome shotgun (WGS) entry which is preliminary data.</text>
</comment>
<evidence type="ECO:0000259" key="1">
    <source>
        <dbReference type="Pfam" id="PF01471"/>
    </source>
</evidence>
<name>A0A3S1AZ29_9CYAN</name>
<proteinExistence type="predicted"/>
<dbReference type="InterPro" id="IPR036366">
    <property type="entry name" value="PGBDSf"/>
</dbReference>
<evidence type="ECO:0000313" key="2">
    <source>
        <dbReference type="EMBL" id="RUT01737.1"/>
    </source>
</evidence>
<evidence type="ECO:0000313" key="3">
    <source>
        <dbReference type="Proteomes" id="UP000271624"/>
    </source>
</evidence>
<dbReference type="Gene3D" id="1.10.101.10">
    <property type="entry name" value="PGBD-like superfamily/PGBD"/>
    <property type="match status" value="1"/>
</dbReference>
<keyword evidence="3" id="KW-1185">Reference proteome</keyword>
<dbReference type="InterPro" id="IPR036365">
    <property type="entry name" value="PGBD-like_sf"/>
</dbReference>
<dbReference type="AlphaFoldDB" id="A0A3S1AZ29"/>
<organism evidence="2 3">
    <name type="scientific">Dulcicalothrix desertica PCC 7102</name>
    <dbReference type="NCBI Taxonomy" id="232991"/>
    <lineage>
        <taxon>Bacteria</taxon>
        <taxon>Bacillati</taxon>
        <taxon>Cyanobacteriota</taxon>
        <taxon>Cyanophyceae</taxon>
        <taxon>Nostocales</taxon>
        <taxon>Calotrichaceae</taxon>
        <taxon>Dulcicalothrix</taxon>
    </lineage>
</organism>
<gene>
    <name evidence="2" type="ORF">DSM106972_063600</name>
</gene>
<dbReference type="RefSeq" id="WP_127084562.1">
    <property type="nucleotide sequence ID" value="NZ_RSCL01000018.1"/>
</dbReference>